<accession>A0A840CK95</accession>
<reference evidence="1 2" key="1">
    <citation type="submission" date="2020-08" db="EMBL/GenBank/DDBJ databases">
        <title>Genomic Encyclopedia of Type Strains, Phase IV (KMG-IV): sequencing the most valuable type-strain genomes for metagenomic binning, comparative biology and taxonomic classification.</title>
        <authorList>
            <person name="Goeker M."/>
        </authorList>
    </citation>
    <scope>NUCLEOTIDE SEQUENCE [LARGE SCALE GENOMIC DNA]</scope>
    <source>
        <strain evidence="1 2">DSM 104969</strain>
    </source>
</reference>
<gene>
    <name evidence="1" type="ORF">GGR21_001681</name>
</gene>
<name>A0A840CK95_9BACT</name>
<keyword evidence="2" id="KW-1185">Reference proteome</keyword>
<protein>
    <submittedName>
        <fullName evidence="1">Uncharacterized protein</fullName>
    </submittedName>
</protein>
<comment type="caution">
    <text evidence="1">The sequence shown here is derived from an EMBL/GenBank/DDBJ whole genome shotgun (WGS) entry which is preliminary data.</text>
</comment>
<dbReference type="EMBL" id="JACIEP010000005">
    <property type="protein sequence ID" value="MBB4035786.1"/>
    <property type="molecule type" value="Genomic_DNA"/>
</dbReference>
<organism evidence="1 2">
    <name type="scientific">Dysgonomonas hofstadii</name>
    <dbReference type="NCBI Taxonomy" id="637886"/>
    <lineage>
        <taxon>Bacteria</taxon>
        <taxon>Pseudomonadati</taxon>
        <taxon>Bacteroidota</taxon>
        <taxon>Bacteroidia</taxon>
        <taxon>Bacteroidales</taxon>
        <taxon>Dysgonomonadaceae</taxon>
        <taxon>Dysgonomonas</taxon>
    </lineage>
</organism>
<dbReference type="AlphaFoldDB" id="A0A840CK95"/>
<proteinExistence type="predicted"/>
<dbReference type="Proteomes" id="UP000555103">
    <property type="component" value="Unassembled WGS sequence"/>
</dbReference>
<sequence>MTTILVGGWFMYKRLEYNRESYTTNIYEHIPSTAIEVFNINRNYNLKDVFVYDSAYASLVNILPEGFSYPVVLCKDAADNRMLLLKIRKEDESVIEGYIKDSVALSYSPQHRIYKGSEIVLYALPGDRFLVSTFRKGVFAASNSYRAIHDFIETDSINSFFCHIPEKDMMERTIAGASVSMFTKVGDQLLAFDYKAGNDTISLNGYVVSTGKTERDSVDNSLLPHKMNIPYNICVDNYEVSAENNTLAIRVVLNKIH</sequence>
<evidence type="ECO:0000313" key="1">
    <source>
        <dbReference type="EMBL" id="MBB4035786.1"/>
    </source>
</evidence>
<evidence type="ECO:0000313" key="2">
    <source>
        <dbReference type="Proteomes" id="UP000555103"/>
    </source>
</evidence>